<dbReference type="Gene3D" id="3.30.70.100">
    <property type="match status" value="1"/>
</dbReference>
<dbReference type="SUPFAM" id="SSF81653">
    <property type="entry name" value="Calcium ATPase, transduction domain A"/>
    <property type="match status" value="1"/>
</dbReference>
<evidence type="ECO:0000256" key="2">
    <source>
        <dbReference type="ARBA" id="ARBA00022723"/>
    </source>
</evidence>
<proteinExistence type="predicted"/>
<dbReference type="Pfam" id="PF00403">
    <property type="entry name" value="HMA"/>
    <property type="match status" value="1"/>
</dbReference>
<dbReference type="Proteomes" id="UP000732378">
    <property type="component" value="Unassembled WGS sequence"/>
</dbReference>
<keyword evidence="3" id="KW-1278">Translocase</keyword>
<feature type="transmembrane region" description="Helical" evidence="4">
    <location>
        <begin position="393"/>
        <end position="415"/>
    </location>
</feature>
<keyword evidence="4" id="KW-0472">Membrane</keyword>
<feature type="transmembrane region" description="Helical" evidence="4">
    <location>
        <begin position="135"/>
        <end position="152"/>
    </location>
</feature>
<dbReference type="NCBIfam" id="TIGR01494">
    <property type="entry name" value="ATPase_P-type"/>
    <property type="match status" value="1"/>
</dbReference>
<dbReference type="InterPro" id="IPR023298">
    <property type="entry name" value="ATPase_P-typ_TM_dom_sf"/>
</dbReference>
<organism evidence="6 7">
    <name type="scientific">Nocardioides salarius</name>
    <dbReference type="NCBI Taxonomy" id="374513"/>
    <lineage>
        <taxon>Bacteria</taxon>
        <taxon>Bacillati</taxon>
        <taxon>Actinomycetota</taxon>
        <taxon>Actinomycetes</taxon>
        <taxon>Propionibacteriales</taxon>
        <taxon>Nocardioidaceae</taxon>
        <taxon>Nocardioides</taxon>
    </lineage>
</organism>
<sequence>MTMPTTTSDQVSRELELTIGGMTCASCAARIEKKLNKLQGVSATVNYATEKAKVSFPATLTPADLVGVVEATGYTASVPAPAAVSGSAADTGPDTGPDEKAIEAAGWWQRLVISAVLTVPVLAFSMVPAFQFDNWQWISLTLASPVVVWGAWPFHRAAVTNARHGAATMDTLISLGVSAAWLWSLWALLFTHAGMTGVRMPFDLFPDGEAGVHIYLEVAAAVTTFIIAGRYFEARAKRQSGAALRALLDMGAKDVAVLRDGGEVRIAVNQLAVGDRFVVRPGEKIATDGVVEQGTSAVDASMLTGEPVPVEVGPGDGVVGATVNAGGRLVVSAARVGADTQLAQMARLVEDAQNGKAQVQRLADRVSAVFVPIVIALSLVTLGGWLLTGHTVTAAFTAAVAVLIIACPCALGLVARI</sequence>
<dbReference type="EMBL" id="JAFBBZ010000001">
    <property type="protein sequence ID" value="MBM7509635.1"/>
    <property type="molecule type" value="Genomic_DNA"/>
</dbReference>
<protein>
    <submittedName>
        <fullName evidence="6">Cation transport ATPase</fullName>
    </submittedName>
</protein>
<gene>
    <name evidence="6" type="ORF">JOE61_003449</name>
</gene>
<dbReference type="InterPro" id="IPR017969">
    <property type="entry name" value="Heavy-metal-associated_CS"/>
</dbReference>
<feature type="transmembrane region" description="Helical" evidence="4">
    <location>
        <begin position="172"/>
        <end position="192"/>
    </location>
</feature>
<dbReference type="PROSITE" id="PS50846">
    <property type="entry name" value="HMA_2"/>
    <property type="match status" value="1"/>
</dbReference>
<evidence type="ECO:0000313" key="7">
    <source>
        <dbReference type="Proteomes" id="UP000732378"/>
    </source>
</evidence>
<evidence type="ECO:0000313" key="6">
    <source>
        <dbReference type="EMBL" id="MBM7509635.1"/>
    </source>
</evidence>
<dbReference type="InterPro" id="IPR059000">
    <property type="entry name" value="ATPase_P-type_domA"/>
</dbReference>
<dbReference type="InterPro" id="IPR001757">
    <property type="entry name" value="P_typ_ATPase"/>
</dbReference>
<name>A0ABS2MEL5_9ACTN</name>
<feature type="transmembrane region" description="Helical" evidence="4">
    <location>
        <begin position="111"/>
        <end position="129"/>
    </location>
</feature>
<dbReference type="CDD" id="cd00371">
    <property type="entry name" value="HMA"/>
    <property type="match status" value="1"/>
</dbReference>
<dbReference type="InterPro" id="IPR008250">
    <property type="entry name" value="ATPase_P-typ_transduc_dom_A_sf"/>
</dbReference>
<dbReference type="SUPFAM" id="SSF81665">
    <property type="entry name" value="Calcium ATPase, transmembrane domain M"/>
    <property type="match status" value="1"/>
</dbReference>
<feature type="transmembrane region" description="Helical" evidence="4">
    <location>
        <begin position="212"/>
        <end position="232"/>
    </location>
</feature>
<dbReference type="Pfam" id="PF00122">
    <property type="entry name" value="E1-E2_ATPase"/>
    <property type="match status" value="1"/>
</dbReference>
<comment type="subcellular location">
    <subcellularLocation>
        <location evidence="1">Cell membrane</location>
        <topology evidence="1">Multi-pass membrane protein</topology>
    </subcellularLocation>
</comment>
<dbReference type="Gene3D" id="2.70.150.10">
    <property type="entry name" value="Calcium-transporting ATPase, cytoplasmic transduction domain A"/>
    <property type="match status" value="1"/>
</dbReference>
<feature type="domain" description="HMA" evidence="5">
    <location>
        <begin position="13"/>
        <end position="77"/>
    </location>
</feature>
<keyword evidence="2" id="KW-0479">Metal-binding</keyword>
<dbReference type="InterPro" id="IPR006121">
    <property type="entry name" value="HMA_dom"/>
</dbReference>
<evidence type="ECO:0000259" key="5">
    <source>
        <dbReference type="PROSITE" id="PS50846"/>
    </source>
</evidence>
<dbReference type="SUPFAM" id="SSF55008">
    <property type="entry name" value="HMA, heavy metal-associated domain"/>
    <property type="match status" value="1"/>
</dbReference>
<accession>A0ABS2MEL5</accession>
<dbReference type="InterPro" id="IPR036163">
    <property type="entry name" value="HMA_dom_sf"/>
</dbReference>
<dbReference type="PANTHER" id="PTHR43520:SF8">
    <property type="entry name" value="P-TYPE CU(+) TRANSPORTER"/>
    <property type="match status" value="1"/>
</dbReference>
<evidence type="ECO:0000256" key="4">
    <source>
        <dbReference type="SAM" id="Phobius"/>
    </source>
</evidence>
<keyword evidence="7" id="KW-1185">Reference proteome</keyword>
<reference evidence="6 7" key="1">
    <citation type="submission" date="2021-01" db="EMBL/GenBank/DDBJ databases">
        <title>Sequencing the genomes of 1000 actinobacteria strains.</title>
        <authorList>
            <person name="Klenk H.-P."/>
        </authorList>
    </citation>
    <scope>NUCLEOTIDE SEQUENCE [LARGE SCALE GENOMIC DNA]</scope>
    <source>
        <strain evidence="6 7">DSM 18239</strain>
    </source>
</reference>
<dbReference type="PANTHER" id="PTHR43520">
    <property type="entry name" value="ATP7, ISOFORM B"/>
    <property type="match status" value="1"/>
</dbReference>
<evidence type="ECO:0000256" key="1">
    <source>
        <dbReference type="ARBA" id="ARBA00004651"/>
    </source>
</evidence>
<keyword evidence="4" id="KW-1133">Transmembrane helix</keyword>
<keyword evidence="4" id="KW-0812">Transmembrane</keyword>
<evidence type="ECO:0000256" key="3">
    <source>
        <dbReference type="ARBA" id="ARBA00022967"/>
    </source>
</evidence>
<comment type="caution">
    <text evidence="6">The sequence shown here is derived from an EMBL/GenBank/DDBJ whole genome shotgun (WGS) entry which is preliminary data.</text>
</comment>
<dbReference type="PROSITE" id="PS01047">
    <property type="entry name" value="HMA_1"/>
    <property type="match status" value="1"/>
</dbReference>
<feature type="transmembrane region" description="Helical" evidence="4">
    <location>
        <begin position="366"/>
        <end position="387"/>
    </location>
</feature>